<keyword evidence="5 6" id="KW-0472">Membrane</keyword>
<evidence type="ECO:0000313" key="9">
    <source>
        <dbReference type="Proteomes" id="UP000535491"/>
    </source>
</evidence>
<evidence type="ECO:0000256" key="4">
    <source>
        <dbReference type="ARBA" id="ARBA00022989"/>
    </source>
</evidence>
<comment type="similarity">
    <text evidence="6">Belongs to the TVP38/TMEM64 family.</text>
</comment>
<evidence type="ECO:0000256" key="6">
    <source>
        <dbReference type="RuleBase" id="RU366058"/>
    </source>
</evidence>
<feature type="domain" description="VTT" evidence="7">
    <location>
        <begin position="33"/>
        <end position="149"/>
    </location>
</feature>
<evidence type="ECO:0000313" key="8">
    <source>
        <dbReference type="EMBL" id="MBA4496023.1"/>
    </source>
</evidence>
<dbReference type="PANTHER" id="PTHR12677:SF55">
    <property type="entry name" value="UNDECAPRENYL PHOSPHATE TRANSPORTER SAOUHSC_00901-RELATED"/>
    <property type="match status" value="1"/>
</dbReference>
<proteinExistence type="inferred from homology"/>
<dbReference type="GO" id="GO:0005886">
    <property type="term" value="C:plasma membrane"/>
    <property type="evidence" value="ECO:0007669"/>
    <property type="project" value="UniProtKB-SubCell"/>
</dbReference>
<feature type="transmembrane region" description="Helical" evidence="6">
    <location>
        <begin position="116"/>
        <end position="140"/>
    </location>
</feature>
<reference evidence="8 9" key="1">
    <citation type="submission" date="2020-07" db="EMBL/GenBank/DDBJ databases">
        <authorList>
            <person name="Feng H."/>
        </authorList>
    </citation>
    <scope>NUCLEOTIDE SEQUENCE [LARGE SCALE GENOMIC DNA]</scope>
    <source>
        <strain evidence="9">s-10</strain>
    </source>
</reference>
<comment type="caution">
    <text evidence="8">The sequence shown here is derived from an EMBL/GenBank/DDBJ whole genome shotgun (WGS) entry which is preliminary data.</text>
</comment>
<evidence type="ECO:0000256" key="5">
    <source>
        <dbReference type="ARBA" id="ARBA00023136"/>
    </source>
</evidence>
<dbReference type="EMBL" id="JACEIQ010000022">
    <property type="protein sequence ID" value="MBA4496023.1"/>
    <property type="molecule type" value="Genomic_DNA"/>
</dbReference>
<dbReference type="InterPro" id="IPR032816">
    <property type="entry name" value="VTT_dom"/>
</dbReference>
<evidence type="ECO:0000256" key="3">
    <source>
        <dbReference type="ARBA" id="ARBA00022692"/>
    </source>
</evidence>
<evidence type="ECO:0000256" key="1">
    <source>
        <dbReference type="ARBA" id="ARBA00004651"/>
    </source>
</evidence>
<name>A0A7W2AAL6_9BACL</name>
<evidence type="ECO:0000259" key="7">
    <source>
        <dbReference type="Pfam" id="PF09335"/>
    </source>
</evidence>
<accession>A0A7W2AAL6</accession>
<organism evidence="8 9">
    <name type="scientific">Paenactinomyces guangxiensis</name>
    <dbReference type="NCBI Taxonomy" id="1490290"/>
    <lineage>
        <taxon>Bacteria</taxon>
        <taxon>Bacillati</taxon>
        <taxon>Bacillota</taxon>
        <taxon>Bacilli</taxon>
        <taxon>Bacillales</taxon>
        <taxon>Thermoactinomycetaceae</taxon>
        <taxon>Paenactinomyces</taxon>
    </lineage>
</organism>
<gene>
    <name evidence="8" type="ORF">H1191_17200</name>
</gene>
<dbReference type="RefSeq" id="WP_181754064.1">
    <property type="nucleotide sequence ID" value="NZ_JACEIQ010000022.1"/>
</dbReference>
<protein>
    <recommendedName>
        <fullName evidence="6">TVP38/TMEM64 family membrane protein</fullName>
    </recommendedName>
</protein>
<dbReference type="InterPro" id="IPR015414">
    <property type="entry name" value="TMEM64"/>
</dbReference>
<dbReference type="Pfam" id="PF09335">
    <property type="entry name" value="VTT_dom"/>
    <property type="match status" value="1"/>
</dbReference>
<dbReference type="PANTHER" id="PTHR12677">
    <property type="entry name" value="GOLGI APPARATUS MEMBRANE PROTEIN TVP38-RELATED"/>
    <property type="match status" value="1"/>
</dbReference>
<dbReference type="AlphaFoldDB" id="A0A7W2AAL6"/>
<sequence length="187" mass="20977">MVRSLFTFFSELGLWAIPISLMINTFINIIGFIPSVFVTAANVWVWGPWLGGLLSWLGEVIGSMAAFLFYRKGLQLTKMQKHRNWDWVQSLNRLSGTRQTLLLVLARVTPFIPSGLVNIAAVLTSVPFFIFLISTAIGKIPSILLEALVSHDLIHIQENYIRLTVTLFAVSLGYLALRRKKAGDDRS</sequence>
<keyword evidence="2 6" id="KW-1003">Cell membrane</keyword>
<comment type="subcellular location">
    <subcellularLocation>
        <location evidence="1 6">Cell membrane</location>
        <topology evidence="1 6">Multi-pass membrane protein</topology>
    </subcellularLocation>
</comment>
<evidence type="ECO:0000256" key="2">
    <source>
        <dbReference type="ARBA" id="ARBA00022475"/>
    </source>
</evidence>
<dbReference type="Proteomes" id="UP000535491">
    <property type="component" value="Unassembled WGS sequence"/>
</dbReference>
<keyword evidence="3 6" id="KW-0812">Transmembrane</keyword>
<feature type="transmembrane region" description="Helical" evidence="6">
    <location>
        <begin position="49"/>
        <end position="70"/>
    </location>
</feature>
<keyword evidence="9" id="KW-1185">Reference proteome</keyword>
<comment type="caution">
    <text evidence="6">Lacks conserved residue(s) required for the propagation of feature annotation.</text>
</comment>
<keyword evidence="4 6" id="KW-1133">Transmembrane helix</keyword>
<feature type="transmembrane region" description="Helical" evidence="6">
    <location>
        <begin position="12"/>
        <end position="37"/>
    </location>
</feature>
<feature type="transmembrane region" description="Helical" evidence="6">
    <location>
        <begin position="160"/>
        <end position="177"/>
    </location>
</feature>